<dbReference type="InterPro" id="IPR007527">
    <property type="entry name" value="Znf_SWIM"/>
</dbReference>
<reference evidence="6 7" key="1">
    <citation type="submission" date="2020-09" db="EMBL/GenBank/DDBJ databases">
        <title>De no assembly of potato wild relative species, Solanum commersonii.</title>
        <authorList>
            <person name="Cho K."/>
        </authorList>
    </citation>
    <scope>NUCLEOTIDE SEQUENCE [LARGE SCALE GENOMIC DNA]</scope>
    <source>
        <strain evidence="6">LZ3.2</strain>
        <tissue evidence="6">Leaf</tissue>
    </source>
</reference>
<evidence type="ECO:0000256" key="2">
    <source>
        <dbReference type="ARBA" id="ARBA00022771"/>
    </source>
</evidence>
<name>A0A9J5YJK6_SOLCO</name>
<dbReference type="PROSITE" id="PS50966">
    <property type="entry name" value="ZF_SWIM"/>
    <property type="match status" value="1"/>
</dbReference>
<sequence>MVEDGILHVIPSTFHMHVVVDEPKRYIVCLNIKKCSCGRFQNDEISCEHGMAVLRYGRLHEIDYCSPFYILKNFQDAYLIHVEPLPCKSTWDISSYVS</sequence>
<dbReference type="Proteomes" id="UP000824120">
    <property type="component" value="Chromosome 6"/>
</dbReference>
<evidence type="ECO:0000313" key="6">
    <source>
        <dbReference type="EMBL" id="KAG5599150.1"/>
    </source>
</evidence>
<dbReference type="EMBL" id="JACXVP010000006">
    <property type="protein sequence ID" value="KAG5599150.1"/>
    <property type="molecule type" value="Genomic_DNA"/>
</dbReference>
<protein>
    <recommendedName>
        <fullName evidence="5">SWIM-type domain-containing protein</fullName>
    </recommendedName>
</protein>
<evidence type="ECO:0000256" key="3">
    <source>
        <dbReference type="ARBA" id="ARBA00022833"/>
    </source>
</evidence>
<feature type="domain" description="SWIM-type" evidence="5">
    <location>
        <begin position="26"/>
        <end position="58"/>
    </location>
</feature>
<evidence type="ECO:0000256" key="1">
    <source>
        <dbReference type="ARBA" id="ARBA00022723"/>
    </source>
</evidence>
<gene>
    <name evidence="6" type="ORF">H5410_030520</name>
</gene>
<keyword evidence="3" id="KW-0862">Zinc</keyword>
<proteinExistence type="predicted"/>
<dbReference type="OrthoDB" id="1939383at2759"/>
<organism evidence="6 7">
    <name type="scientific">Solanum commersonii</name>
    <name type="common">Commerson's wild potato</name>
    <name type="synonym">Commerson's nightshade</name>
    <dbReference type="NCBI Taxonomy" id="4109"/>
    <lineage>
        <taxon>Eukaryota</taxon>
        <taxon>Viridiplantae</taxon>
        <taxon>Streptophyta</taxon>
        <taxon>Embryophyta</taxon>
        <taxon>Tracheophyta</taxon>
        <taxon>Spermatophyta</taxon>
        <taxon>Magnoliopsida</taxon>
        <taxon>eudicotyledons</taxon>
        <taxon>Gunneridae</taxon>
        <taxon>Pentapetalae</taxon>
        <taxon>asterids</taxon>
        <taxon>lamiids</taxon>
        <taxon>Solanales</taxon>
        <taxon>Solanaceae</taxon>
        <taxon>Solanoideae</taxon>
        <taxon>Solaneae</taxon>
        <taxon>Solanum</taxon>
    </lineage>
</organism>
<accession>A0A9J5YJK6</accession>
<keyword evidence="7" id="KW-1185">Reference proteome</keyword>
<dbReference type="Pfam" id="PF04434">
    <property type="entry name" value="SWIM"/>
    <property type="match status" value="1"/>
</dbReference>
<dbReference type="InterPro" id="IPR006564">
    <property type="entry name" value="Znf_PMZ"/>
</dbReference>
<comment type="caution">
    <text evidence="6">The sequence shown here is derived from an EMBL/GenBank/DDBJ whole genome shotgun (WGS) entry which is preliminary data.</text>
</comment>
<keyword evidence="1" id="KW-0479">Metal-binding</keyword>
<dbReference type="SMART" id="SM00575">
    <property type="entry name" value="ZnF_PMZ"/>
    <property type="match status" value="1"/>
</dbReference>
<dbReference type="AlphaFoldDB" id="A0A9J5YJK6"/>
<evidence type="ECO:0000256" key="4">
    <source>
        <dbReference type="PROSITE-ProRule" id="PRU00325"/>
    </source>
</evidence>
<dbReference type="GO" id="GO:0008270">
    <property type="term" value="F:zinc ion binding"/>
    <property type="evidence" value="ECO:0007669"/>
    <property type="project" value="UniProtKB-KW"/>
</dbReference>
<evidence type="ECO:0000259" key="5">
    <source>
        <dbReference type="PROSITE" id="PS50966"/>
    </source>
</evidence>
<keyword evidence="2 4" id="KW-0863">Zinc-finger</keyword>
<evidence type="ECO:0000313" key="7">
    <source>
        <dbReference type="Proteomes" id="UP000824120"/>
    </source>
</evidence>